<evidence type="ECO:0000313" key="1">
    <source>
        <dbReference type="EMBL" id="MBA8846759.1"/>
    </source>
</evidence>
<dbReference type="InterPro" id="IPR023214">
    <property type="entry name" value="HAD_sf"/>
</dbReference>
<evidence type="ECO:0000313" key="2">
    <source>
        <dbReference type="Proteomes" id="UP000585905"/>
    </source>
</evidence>
<dbReference type="GO" id="GO:0016787">
    <property type="term" value="F:hydrolase activity"/>
    <property type="evidence" value="ECO:0007669"/>
    <property type="project" value="UniProtKB-KW"/>
</dbReference>
<proteinExistence type="predicted"/>
<dbReference type="InterPro" id="IPR036412">
    <property type="entry name" value="HAD-like_sf"/>
</dbReference>
<sequence>MSLLFLFDMDDVLYDYDWRTRMADLTEITGHDLHELRRRWWISGLEWQAEAGTPATPDAYLAAVNDAIGADIPVEEWVRIRSEATRPRPAALEAVRRASELGRVALLTNNGILIHEHLHVVAPELVEIMGREHMHASAAFGARKPDPLVYSRVLEHYGVTAGSAFFTDDRPENIEGAASIGISAHLYRDAAGLRAAIEEFAAEARAA</sequence>
<dbReference type="PANTHER" id="PTHR43611:SF3">
    <property type="entry name" value="FLAVIN MONONUCLEOTIDE HYDROLASE 1, CHLOROPLATIC"/>
    <property type="match status" value="1"/>
</dbReference>
<gene>
    <name evidence="1" type="ORF">FHX53_000323</name>
</gene>
<keyword evidence="2" id="KW-1185">Reference proteome</keyword>
<dbReference type="Gene3D" id="3.40.50.1000">
    <property type="entry name" value="HAD superfamily/HAD-like"/>
    <property type="match status" value="1"/>
</dbReference>
<dbReference type="Proteomes" id="UP000585905">
    <property type="component" value="Unassembled WGS sequence"/>
</dbReference>
<accession>A0A839E262</accession>
<dbReference type="PANTHER" id="PTHR43611">
    <property type="entry name" value="ALPHA-D-GLUCOSE 1-PHOSPHATE PHOSPHATASE"/>
    <property type="match status" value="1"/>
</dbReference>
<protein>
    <submittedName>
        <fullName evidence="1">Putative hydrolase of the HAD superfamily</fullName>
    </submittedName>
</protein>
<dbReference type="SUPFAM" id="SSF56784">
    <property type="entry name" value="HAD-like"/>
    <property type="match status" value="1"/>
</dbReference>
<dbReference type="SFLD" id="SFLDS00003">
    <property type="entry name" value="Haloacid_Dehalogenase"/>
    <property type="match status" value="1"/>
</dbReference>
<organism evidence="1 2">
    <name type="scientific">Microcella alkalica</name>
    <dbReference type="NCBI Taxonomy" id="355930"/>
    <lineage>
        <taxon>Bacteria</taxon>
        <taxon>Bacillati</taxon>
        <taxon>Actinomycetota</taxon>
        <taxon>Actinomycetes</taxon>
        <taxon>Micrococcales</taxon>
        <taxon>Microbacteriaceae</taxon>
        <taxon>Microcella</taxon>
    </lineage>
</organism>
<comment type="caution">
    <text evidence="1">The sequence shown here is derived from an EMBL/GenBank/DDBJ whole genome shotgun (WGS) entry which is preliminary data.</text>
</comment>
<dbReference type="Gene3D" id="1.10.150.240">
    <property type="entry name" value="Putative phosphatase, domain 2"/>
    <property type="match status" value="1"/>
</dbReference>
<reference evidence="1 2" key="1">
    <citation type="submission" date="2020-07" db="EMBL/GenBank/DDBJ databases">
        <title>Sequencing the genomes of 1000 actinobacteria strains.</title>
        <authorList>
            <person name="Klenk H.-P."/>
        </authorList>
    </citation>
    <scope>NUCLEOTIDE SEQUENCE [LARGE SCALE GENOMIC DNA]</scope>
    <source>
        <strain evidence="1 2">DSM 19663</strain>
    </source>
</reference>
<dbReference type="RefSeq" id="WP_182489586.1">
    <property type="nucleotide sequence ID" value="NZ_BAAAOV010000002.1"/>
</dbReference>
<keyword evidence="1" id="KW-0378">Hydrolase</keyword>
<dbReference type="EMBL" id="JACGWX010000001">
    <property type="protein sequence ID" value="MBA8846759.1"/>
    <property type="molecule type" value="Genomic_DNA"/>
</dbReference>
<name>A0A839E262_9MICO</name>
<dbReference type="Pfam" id="PF00702">
    <property type="entry name" value="Hydrolase"/>
    <property type="match status" value="1"/>
</dbReference>
<dbReference type="SFLD" id="SFLDG01129">
    <property type="entry name" value="C1.5:_HAD__Beta-PGM__Phosphata"/>
    <property type="match status" value="1"/>
</dbReference>
<dbReference type="AlphaFoldDB" id="A0A839E262"/>
<dbReference type="InterPro" id="IPR023198">
    <property type="entry name" value="PGP-like_dom2"/>
</dbReference>